<evidence type="ECO:0000256" key="1">
    <source>
        <dbReference type="SAM" id="Phobius"/>
    </source>
</evidence>
<organism evidence="2 3">
    <name type="scientific">Tenuibacillus multivorans</name>
    <dbReference type="NCBI Taxonomy" id="237069"/>
    <lineage>
        <taxon>Bacteria</taxon>
        <taxon>Bacillati</taxon>
        <taxon>Bacillota</taxon>
        <taxon>Bacilli</taxon>
        <taxon>Bacillales</taxon>
        <taxon>Bacillaceae</taxon>
        <taxon>Tenuibacillus</taxon>
    </lineage>
</organism>
<keyword evidence="3" id="KW-1185">Reference proteome</keyword>
<sequence>MNFLTDWITQIVFFIFLATIISLLIPTTSHQKVIKLVFGLVIFLLFLHPLTELFGINPDQIVQSWQVSLEGLTEEDLEEQINNKKNEIQASQDAYILEQLQQDIKSLLEEDLMNQYQVAIRDISISLNDEAAEGSTEEVVQNFESITFRLEKQSDNRINEVEDVTIPTKPEPNTHDEEDAIKQTIASKLNVSAEQIKLVWGGA</sequence>
<evidence type="ECO:0000313" key="3">
    <source>
        <dbReference type="Proteomes" id="UP000199334"/>
    </source>
</evidence>
<protein>
    <submittedName>
        <fullName evidence="2">Stage III sporulation protein AF</fullName>
    </submittedName>
</protein>
<keyword evidence="1" id="KW-0812">Transmembrane</keyword>
<accession>A0A1G9Z9L3</accession>
<keyword evidence="1" id="KW-0472">Membrane</keyword>
<dbReference type="AlphaFoldDB" id="A0A1G9Z9L3"/>
<evidence type="ECO:0000313" key="2">
    <source>
        <dbReference type="EMBL" id="SDN17326.1"/>
    </source>
</evidence>
<dbReference type="STRING" id="237069.SAMN05216498_1575"/>
<dbReference type="InterPro" id="IPR014245">
    <property type="entry name" value="Spore_III_AF"/>
</dbReference>
<dbReference type="Pfam" id="PF09581">
    <property type="entry name" value="Spore_III_AF"/>
    <property type="match status" value="1"/>
</dbReference>
<name>A0A1G9Z9L3_9BACI</name>
<gene>
    <name evidence="2" type="ORF">SAMN05216498_1575</name>
</gene>
<dbReference type="Proteomes" id="UP000199334">
    <property type="component" value="Unassembled WGS sequence"/>
</dbReference>
<feature type="transmembrane region" description="Helical" evidence="1">
    <location>
        <begin position="7"/>
        <end position="26"/>
    </location>
</feature>
<dbReference type="EMBL" id="FNIG01000003">
    <property type="protein sequence ID" value="SDN17326.1"/>
    <property type="molecule type" value="Genomic_DNA"/>
</dbReference>
<dbReference type="NCBIfam" id="TIGR02896">
    <property type="entry name" value="spore_III_AF"/>
    <property type="match status" value="1"/>
</dbReference>
<reference evidence="2 3" key="1">
    <citation type="submission" date="2016-10" db="EMBL/GenBank/DDBJ databases">
        <authorList>
            <person name="de Groot N.N."/>
        </authorList>
    </citation>
    <scope>NUCLEOTIDE SEQUENCE [LARGE SCALE GENOMIC DNA]</scope>
    <source>
        <strain evidence="2 3">CGMCC 1.3442</strain>
    </source>
</reference>
<dbReference type="RefSeq" id="WP_176752964.1">
    <property type="nucleotide sequence ID" value="NZ_BJVZ01000011.1"/>
</dbReference>
<feature type="transmembrane region" description="Helical" evidence="1">
    <location>
        <begin position="33"/>
        <end position="51"/>
    </location>
</feature>
<keyword evidence="1" id="KW-1133">Transmembrane helix</keyword>
<proteinExistence type="predicted"/>